<dbReference type="InterPro" id="IPR043128">
    <property type="entry name" value="Rev_trsase/Diguanyl_cyclase"/>
</dbReference>
<reference evidence="4 5" key="1">
    <citation type="submission" date="2017-05" db="EMBL/GenBank/DDBJ databases">
        <authorList>
            <person name="Varghese N."/>
            <person name="Submissions S."/>
        </authorList>
    </citation>
    <scope>NUCLEOTIDE SEQUENCE [LARGE SCALE GENOMIC DNA]</scope>
    <source>
        <strain evidence="4 5">DSM 16304</strain>
    </source>
</reference>
<dbReference type="PANTHER" id="PTHR45138">
    <property type="entry name" value="REGULATORY COMPONENTS OF SENSORY TRANSDUCTION SYSTEM"/>
    <property type="match status" value="1"/>
</dbReference>
<evidence type="ECO:0000256" key="2">
    <source>
        <dbReference type="ARBA" id="ARBA00034247"/>
    </source>
</evidence>
<dbReference type="CDD" id="cd01949">
    <property type="entry name" value="GGDEF"/>
    <property type="match status" value="1"/>
</dbReference>
<proteinExistence type="predicted"/>
<dbReference type="FunFam" id="3.30.70.270:FF:000001">
    <property type="entry name" value="Diguanylate cyclase domain protein"/>
    <property type="match status" value="1"/>
</dbReference>
<sequence length="200" mass="23757">MRENVKITILKNLLEEVTKKYDYFLLQREKLLEETYKLSVTDELTGLYNRYYVLDRLENEIERALREKTSFSVVMLDLDNFKRINDKYGHLKGDEVLKKVADILKKHFRSYDVVARFGGDEFLILILSSESKNRIKKRLMDIRREIEKIFPEENLSVSFGIVTFPSDFKGLKNKDEIVRILISTVDSLMYKDKKKRKGML</sequence>
<dbReference type="NCBIfam" id="TIGR00254">
    <property type="entry name" value="GGDEF"/>
    <property type="match status" value="1"/>
</dbReference>
<comment type="catalytic activity">
    <reaction evidence="2">
        <text>2 GTP = 3',3'-c-di-GMP + 2 diphosphate</text>
        <dbReference type="Rhea" id="RHEA:24898"/>
        <dbReference type="ChEBI" id="CHEBI:33019"/>
        <dbReference type="ChEBI" id="CHEBI:37565"/>
        <dbReference type="ChEBI" id="CHEBI:58805"/>
        <dbReference type="EC" id="2.7.7.65"/>
    </reaction>
</comment>
<dbReference type="SMART" id="SM00267">
    <property type="entry name" value="GGDEF"/>
    <property type="match status" value="1"/>
</dbReference>
<dbReference type="SUPFAM" id="SSF55073">
    <property type="entry name" value="Nucleotide cyclase"/>
    <property type="match status" value="1"/>
</dbReference>
<feature type="domain" description="GGDEF" evidence="3">
    <location>
        <begin position="69"/>
        <end position="200"/>
    </location>
</feature>
<dbReference type="Proteomes" id="UP000317315">
    <property type="component" value="Unassembled WGS sequence"/>
</dbReference>
<gene>
    <name evidence="4" type="ORF">SAMN06269117_10862</name>
</gene>
<dbReference type="Gene3D" id="3.30.70.270">
    <property type="match status" value="1"/>
</dbReference>
<organism evidence="4 5">
    <name type="scientific">Balnearium lithotrophicum</name>
    <dbReference type="NCBI Taxonomy" id="223788"/>
    <lineage>
        <taxon>Bacteria</taxon>
        <taxon>Pseudomonadati</taxon>
        <taxon>Aquificota</taxon>
        <taxon>Aquificia</taxon>
        <taxon>Desulfurobacteriales</taxon>
        <taxon>Desulfurobacteriaceae</taxon>
        <taxon>Balnearium</taxon>
    </lineage>
</organism>
<dbReference type="Pfam" id="PF00990">
    <property type="entry name" value="GGDEF"/>
    <property type="match status" value="1"/>
</dbReference>
<keyword evidence="5" id="KW-1185">Reference proteome</keyword>
<dbReference type="OrthoDB" id="9783388at2"/>
<dbReference type="InterPro" id="IPR050469">
    <property type="entry name" value="Diguanylate_Cyclase"/>
</dbReference>
<evidence type="ECO:0000256" key="1">
    <source>
        <dbReference type="ARBA" id="ARBA00012528"/>
    </source>
</evidence>
<evidence type="ECO:0000259" key="3">
    <source>
        <dbReference type="PROSITE" id="PS50887"/>
    </source>
</evidence>
<dbReference type="PANTHER" id="PTHR45138:SF9">
    <property type="entry name" value="DIGUANYLATE CYCLASE DGCM-RELATED"/>
    <property type="match status" value="1"/>
</dbReference>
<dbReference type="RefSeq" id="WP_142935003.1">
    <property type="nucleotide sequence ID" value="NZ_FXTM01000008.1"/>
</dbReference>
<accession>A0A521BX01</accession>
<dbReference type="InterPro" id="IPR029787">
    <property type="entry name" value="Nucleotide_cyclase"/>
</dbReference>
<name>A0A521BX01_9BACT</name>
<dbReference type="PROSITE" id="PS50887">
    <property type="entry name" value="GGDEF"/>
    <property type="match status" value="1"/>
</dbReference>
<dbReference type="EMBL" id="FXTM01000008">
    <property type="protein sequence ID" value="SMO51732.1"/>
    <property type="molecule type" value="Genomic_DNA"/>
</dbReference>
<dbReference type="InterPro" id="IPR000160">
    <property type="entry name" value="GGDEF_dom"/>
</dbReference>
<dbReference type="GO" id="GO:0052621">
    <property type="term" value="F:diguanylate cyclase activity"/>
    <property type="evidence" value="ECO:0007669"/>
    <property type="project" value="UniProtKB-EC"/>
</dbReference>
<protein>
    <recommendedName>
        <fullName evidence="1">diguanylate cyclase</fullName>
        <ecNumber evidence="1">2.7.7.65</ecNumber>
    </recommendedName>
</protein>
<dbReference type="AlphaFoldDB" id="A0A521BX01"/>
<dbReference type="GO" id="GO:1902201">
    <property type="term" value="P:negative regulation of bacterial-type flagellum-dependent cell motility"/>
    <property type="evidence" value="ECO:0007669"/>
    <property type="project" value="TreeGrafter"/>
</dbReference>
<dbReference type="GO" id="GO:0043709">
    <property type="term" value="P:cell adhesion involved in single-species biofilm formation"/>
    <property type="evidence" value="ECO:0007669"/>
    <property type="project" value="TreeGrafter"/>
</dbReference>
<dbReference type="GO" id="GO:0005886">
    <property type="term" value="C:plasma membrane"/>
    <property type="evidence" value="ECO:0007669"/>
    <property type="project" value="TreeGrafter"/>
</dbReference>
<evidence type="ECO:0000313" key="4">
    <source>
        <dbReference type="EMBL" id="SMO51732.1"/>
    </source>
</evidence>
<dbReference type="EC" id="2.7.7.65" evidence="1"/>
<evidence type="ECO:0000313" key="5">
    <source>
        <dbReference type="Proteomes" id="UP000317315"/>
    </source>
</evidence>